<evidence type="ECO:0000259" key="1">
    <source>
        <dbReference type="Pfam" id="PF24840"/>
    </source>
</evidence>
<evidence type="ECO:0000313" key="3">
    <source>
        <dbReference type="Proteomes" id="UP000242180"/>
    </source>
</evidence>
<dbReference type="InterPro" id="IPR057514">
    <property type="entry name" value="NTF2_SigF"/>
</dbReference>
<keyword evidence="3" id="KW-1185">Reference proteome</keyword>
<protein>
    <recommendedName>
        <fullName evidence="1">SigF-like NTF2-like domain-containing protein</fullName>
    </recommendedName>
</protein>
<reference evidence="2 3" key="1">
    <citation type="submission" date="2016-07" db="EMBL/GenBank/DDBJ databases">
        <title>Pervasive Adenine N6-methylation of Active Genes in Fungi.</title>
        <authorList>
            <consortium name="DOE Joint Genome Institute"/>
            <person name="Mondo S.J."/>
            <person name="Dannebaum R.O."/>
            <person name="Kuo R.C."/>
            <person name="Labutti K."/>
            <person name="Haridas S."/>
            <person name="Kuo A."/>
            <person name="Salamov A."/>
            <person name="Ahrendt S.R."/>
            <person name="Lipzen A."/>
            <person name="Sullivan W."/>
            <person name="Andreopoulos W.B."/>
            <person name="Clum A."/>
            <person name="Lindquist E."/>
            <person name="Daum C."/>
            <person name="Ramamoorthy G.K."/>
            <person name="Gryganskyi A."/>
            <person name="Culley D."/>
            <person name="Magnuson J.K."/>
            <person name="James T.Y."/>
            <person name="O'Malley M.A."/>
            <person name="Stajich J.E."/>
            <person name="Spatafora J.W."/>
            <person name="Visel A."/>
            <person name="Grigoriev I.V."/>
        </authorList>
    </citation>
    <scope>NUCLEOTIDE SEQUENCE [LARGE SCALE GENOMIC DNA]</scope>
    <source>
        <strain evidence="2 3">NRRL 2496</strain>
    </source>
</reference>
<dbReference type="PANTHER" id="PTHR35393">
    <property type="entry name" value="CHROMOSOME 1, WHOLE GENOME SHOTGUN SEQUENCE"/>
    <property type="match status" value="1"/>
</dbReference>
<dbReference type="Proteomes" id="UP000242180">
    <property type="component" value="Unassembled WGS sequence"/>
</dbReference>
<dbReference type="PANTHER" id="PTHR35393:SF1">
    <property type="entry name" value="SNOAL-LIKE DOMAIN-CONTAINING PROTEIN"/>
    <property type="match status" value="1"/>
</dbReference>
<gene>
    <name evidence="2" type="ORF">BCR43DRAFT_498726</name>
</gene>
<dbReference type="AlphaFoldDB" id="A0A1X2H1C5"/>
<dbReference type="EMBL" id="MCGN01000011">
    <property type="protein sequence ID" value="ORY91224.1"/>
    <property type="molecule type" value="Genomic_DNA"/>
</dbReference>
<dbReference type="Pfam" id="PF24840">
    <property type="entry name" value="NTF2_SigF"/>
    <property type="match status" value="1"/>
</dbReference>
<dbReference type="InParanoid" id="A0A1X2H1C5"/>
<sequence>MTDVETDTQLETSSSALIQNIIEDLFSYSTVRWKRILEYYYFEDAVLTSPVMSTEGTTNIQYVYTVWQALNRQAPTINNIVFDGRTAVVHLTQNLSPSIFPAFVRLQVPSITTLHFRVTEEESGLLKVYRQEDSWTLEGLIQSVPLISFWYNHVLRVMMGKVVTATGDLLDAALRHAHKMSLRGREIQRRSRDLAIENMEKLDEYRANLHENYLEGIRGWRENYIQEYEDDPEDTRFDDDYAHVPVKESRGGPRYLL</sequence>
<dbReference type="OMA" id="LISFWYN"/>
<proteinExistence type="predicted"/>
<accession>A0A1X2H1C5</accession>
<evidence type="ECO:0000313" key="2">
    <source>
        <dbReference type="EMBL" id="ORY91224.1"/>
    </source>
</evidence>
<organism evidence="2 3">
    <name type="scientific">Syncephalastrum racemosum</name>
    <name type="common">Filamentous fungus</name>
    <dbReference type="NCBI Taxonomy" id="13706"/>
    <lineage>
        <taxon>Eukaryota</taxon>
        <taxon>Fungi</taxon>
        <taxon>Fungi incertae sedis</taxon>
        <taxon>Mucoromycota</taxon>
        <taxon>Mucoromycotina</taxon>
        <taxon>Mucoromycetes</taxon>
        <taxon>Mucorales</taxon>
        <taxon>Syncephalastraceae</taxon>
        <taxon>Syncephalastrum</taxon>
    </lineage>
</organism>
<name>A0A1X2H1C5_SYNRA</name>
<feature type="domain" description="SigF-like NTF2-like" evidence="1">
    <location>
        <begin position="18"/>
        <end position="170"/>
    </location>
</feature>
<comment type="caution">
    <text evidence="2">The sequence shown here is derived from an EMBL/GenBank/DDBJ whole genome shotgun (WGS) entry which is preliminary data.</text>
</comment>
<dbReference type="OrthoDB" id="5580651at2759"/>